<dbReference type="InterPro" id="IPR026057">
    <property type="entry name" value="TBL_C"/>
</dbReference>
<dbReference type="Proteomes" id="UP001157006">
    <property type="component" value="Chromosome 4"/>
</dbReference>
<name>A0AAV1AKE8_VICFA</name>
<evidence type="ECO:0000313" key="3">
    <source>
        <dbReference type="EMBL" id="CAI8609793.1"/>
    </source>
</evidence>
<evidence type="ECO:0000313" key="4">
    <source>
        <dbReference type="Proteomes" id="UP001157006"/>
    </source>
</evidence>
<evidence type="ECO:0000259" key="2">
    <source>
        <dbReference type="Pfam" id="PF13839"/>
    </source>
</evidence>
<dbReference type="EMBL" id="OX451739">
    <property type="protein sequence ID" value="CAI8609793.1"/>
    <property type="molecule type" value="Genomic_DNA"/>
</dbReference>
<dbReference type="AlphaFoldDB" id="A0AAV1AKE8"/>
<evidence type="ECO:0000256" key="1">
    <source>
        <dbReference type="ARBA" id="ARBA00007727"/>
    </source>
</evidence>
<dbReference type="GO" id="GO:0016740">
    <property type="term" value="F:transferase activity"/>
    <property type="evidence" value="ECO:0007669"/>
    <property type="project" value="InterPro"/>
</dbReference>
<accession>A0AAV1AKE8</accession>
<sequence length="155" mass="17638">MSRTQWESLICMLMAGVEDKMNVYKVNLNQISKRIKFLGVRFSDFNFTVEYSSIGLLGATGLGSSTFAEKIFLYSILVTGRFHLSFSTWVVISRTFEPSHWRDQTRRTCNVTQYQSCESRRTGAVQHPLAQFIGCGRGDRETGSRIVGSSRAERF</sequence>
<dbReference type="Pfam" id="PF13839">
    <property type="entry name" value="PC-Esterase"/>
    <property type="match status" value="1"/>
</dbReference>
<comment type="similarity">
    <text evidence="1">Belongs to the PC-esterase family. TBL subfamily.</text>
</comment>
<gene>
    <name evidence="3" type="ORF">VFH_IV150600</name>
</gene>
<organism evidence="3 4">
    <name type="scientific">Vicia faba</name>
    <name type="common">Broad bean</name>
    <name type="synonym">Faba vulgaris</name>
    <dbReference type="NCBI Taxonomy" id="3906"/>
    <lineage>
        <taxon>Eukaryota</taxon>
        <taxon>Viridiplantae</taxon>
        <taxon>Streptophyta</taxon>
        <taxon>Embryophyta</taxon>
        <taxon>Tracheophyta</taxon>
        <taxon>Spermatophyta</taxon>
        <taxon>Magnoliopsida</taxon>
        <taxon>eudicotyledons</taxon>
        <taxon>Gunneridae</taxon>
        <taxon>Pentapetalae</taxon>
        <taxon>rosids</taxon>
        <taxon>fabids</taxon>
        <taxon>Fabales</taxon>
        <taxon>Fabaceae</taxon>
        <taxon>Papilionoideae</taxon>
        <taxon>50 kb inversion clade</taxon>
        <taxon>NPAAA clade</taxon>
        <taxon>Hologalegina</taxon>
        <taxon>IRL clade</taxon>
        <taxon>Fabeae</taxon>
        <taxon>Vicia</taxon>
    </lineage>
</organism>
<feature type="domain" description="Trichome birefringence-like C-terminal" evidence="2">
    <location>
        <begin position="1"/>
        <end position="53"/>
    </location>
</feature>
<keyword evidence="4" id="KW-1185">Reference proteome</keyword>
<protein>
    <recommendedName>
        <fullName evidence="2">Trichome birefringence-like C-terminal domain-containing protein</fullName>
    </recommendedName>
</protein>
<proteinExistence type="inferred from homology"/>
<reference evidence="3 4" key="1">
    <citation type="submission" date="2023-01" db="EMBL/GenBank/DDBJ databases">
        <authorList>
            <person name="Kreplak J."/>
        </authorList>
    </citation>
    <scope>NUCLEOTIDE SEQUENCE [LARGE SCALE GENOMIC DNA]</scope>
</reference>